<gene>
    <name evidence="2" type="ORF">N825_21465</name>
</gene>
<dbReference type="STRING" id="1385369.N825_21465"/>
<dbReference type="GO" id="GO:0003824">
    <property type="term" value="F:catalytic activity"/>
    <property type="evidence" value="ECO:0007669"/>
    <property type="project" value="InterPro"/>
</dbReference>
<dbReference type="EMBL" id="AVFL01000030">
    <property type="protein sequence ID" value="EWY37159.1"/>
    <property type="molecule type" value="Genomic_DNA"/>
</dbReference>
<evidence type="ECO:0000256" key="1">
    <source>
        <dbReference type="SAM" id="MobiDB-lite"/>
    </source>
</evidence>
<dbReference type="InterPro" id="IPR007439">
    <property type="entry name" value="Chemotax_Pase_CheZ"/>
</dbReference>
<dbReference type="GO" id="GO:0050920">
    <property type="term" value="P:regulation of chemotaxis"/>
    <property type="evidence" value="ECO:0007669"/>
    <property type="project" value="InterPro"/>
</dbReference>
<dbReference type="Proteomes" id="UP000019486">
    <property type="component" value="Unassembled WGS sequence"/>
</dbReference>
<dbReference type="OrthoDB" id="7269965at2"/>
<reference evidence="2 3" key="1">
    <citation type="submission" date="2013-08" db="EMBL/GenBank/DDBJ databases">
        <title>The genome sequence of Skermanella stibiiresistens.</title>
        <authorList>
            <person name="Zhu W."/>
            <person name="Wang G."/>
        </authorList>
    </citation>
    <scope>NUCLEOTIDE SEQUENCE [LARGE SCALE GENOMIC DNA]</scope>
    <source>
        <strain evidence="2 3">SB22</strain>
    </source>
</reference>
<keyword evidence="3" id="KW-1185">Reference proteome</keyword>
<feature type="region of interest" description="Disordered" evidence="1">
    <location>
        <begin position="179"/>
        <end position="201"/>
    </location>
</feature>
<comment type="caution">
    <text evidence="2">The sequence shown here is derived from an EMBL/GenBank/DDBJ whole genome shotgun (WGS) entry which is preliminary data.</text>
</comment>
<accession>W9GTT0</accession>
<evidence type="ECO:0000313" key="3">
    <source>
        <dbReference type="Proteomes" id="UP000019486"/>
    </source>
</evidence>
<dbReference type="RefSeq" id="WP_037459414.1">
    <property type="nucleotide sequence ID" value="NZ_AVFL01000030.1"/>
</dbReference>
<organism evidence="2 3">
    <name type="scientific">Skermanella stibiiresistens SB22</name>
    <dbReference type="NCBI Taxonomy" id="1385369"/>
    <lineage>
        <taxon>Bacteria</taxon>
        <taxon>Pseudomonadati</taxon>
        <taxon>Pseudomonadota</taxon>
        <taxon>Alphaproteobacteria</taxon>
        <taxon>Rhodospirillales</taxon>
        <taxon>Azospirillaceae</taxon>
        <taxon>Skermanella</taxon>
    </lineage>
</organism>
<dbReference type="Gene3D" id="1.10.287.500">
    <property type="entry name" value="Helix hairpin bin"/>
    <property type="match status" value="2"/>
</dbReference>
<dbReference type="Pfam" id="PF04344">
    <property type="entry name" value="CheZ"/>
    <property type="match status" value="1"/>
</dbReference>
<evidence type="ECO:0000313" key="2">
    <source>
        <dbReference type="EMBL" id="EWY37159.1"/>
    </source>
</evidence>
<dbReference type="AlphaFoldDB" id="W9GTT0"/>
<protein>
    <submittedName>
        <fullName evidence="2">Uncharacterized protein</fullName>
    </submittedName>
</protein>
<dbReference type="SUPFAM" id="SSF75708">
    <property type="entry name" value="Chemotaxis phosphatase CheZ"/>
    <property type="match status" value="1"/>
</dbReference>
<sequence>MTTDLIGETPPLHQRLALAREEARQPFPREEVVEIVTAVLTSMNGDVSANDLKLYGELESLARYIQHAKREIAAIRPDDIGGEHIASATDELDAVVGATEDATNKIMDSCDEIGVIAGKVDPENGAALNQAVTRIFEACNFQDITGQRITKVVRTLKHIESRIDVLIAVLGDEVQKSHKSAAAADPNDEASLLNGPQLPGNAIDQSEIDKLLASFD</sequence>
<dbReference type="GO" id="GO:0009288">
    <property type="term" value="C:bacterial-type flagellum"/>
    <property type="evidence" value="ECO:0007669"/>
    <property type="project" value="InterPro"/>
</dbReference>
<name>W9GTT0_9PROT</name>
<proteinExistence type="predicted"/>
<dbReference type="PATRIC" id="fig|1385369.3.peg.5835"/>